<evidence type="ECO:0000256" key="1">
    <source>
        <dbReference type="SAM" id="Phobius"/>
    </source>
</evidence>
<feature type="transmembrane region" description="Helical" evidence="1">
    <location>
        <begin position="128"/>
        <end position="146"/>
    </location>
</feature>
<accession>A0ABY8L9U2</accession>
<feature type="transmembrane region" description="Helical" evidence="1">
    <location>
        <begin position="152"/>
        <end position="170"/>
    </location>
</feature>
<gene>
    <name evidence="2" type="ORF">P8625_06485</name>
</gene>
<feature type="transmembrane region" description="Helical" evidence="1">
    <location>
        <begin position="52"/>
        <end position="77"/>
    </location>
</feature>
<evidence type="ECO:0000313" key="2">
    <source>
        <dbReference type="EMBL" id="WGH76790.1"/>
    </source>
</evidence>
<evidence type="ECO:0000313" key="3">
    <source>
        <dbReference type="Proteomes" id="UP001232001"/>
    </source>
</evidence>
<feature type="transmembrane region" description="Helical" evidence="1">
    <location>
        <begin position="12"/>
        <end position="40"/>
    </location>
</feature>
<protein>
    <submittedName>
        <fullName evidence="2">Uncharacterized protein</fullName>
    </submittedName>
</protein>
<sequence>MDKFKFGLFDIFVYTLPGFIVLVSLYFLCLDIDLTIVGIIQKSMNTLDKLSFNSFLLVFVCSYILGLVLDYFGYNYFNLVGKRIWKKALKGKEKSLSKMENKYVLVRHFSKENFIYLELWNASRGMSFNLSLAFIILGLSILIKIIEFSYFNSDWIIAIIGCIIFSFVMLRRAVTYHKWSHNTLEKTVDKLKLK</sequence>
<reference evidence="2 3" key="1">
    <citation type="submission" date="2023-04" db="EMBL/GenBank/DDBJ databases">
        <title>Tenacibaculum tangerinum sp. nov., isolated from sea tidal flat of South Korea.</title>
        <authorList>
            <person name="Lee S.H."/>
            <person name="Kim J.-J."/>
        </authorList>
    </citation>
    <scope>NUCLEOTIDE SEQUENCE [LARGE SCALE GENOMIC DNA]</scope>
    <source>
        <strain evidence="2 3">GRR-S3-23</strain>
    </source>
</reference>
<name>A0ABY8L9U2_9FLAO</name>
<dbReference type="RefSeq" id="WP_279652650.1">
    <property type="nucleotide sequence ID" value="NZ_CP122539.1"/>
</dbReference>
<dbReference type="EMBL" id="CP122539">
    <property type="protein sequence ID" value="WGH76790.1"/>
    <property type="molecule type" value="Genomic_DNA"/>
</dbReference>
<keyword evidence="1" id="KW-1133">Transmembrane helix</keyword>
<dbReference type="Proteomes" id="UP001232001">
    <property type="component" value="Chromosome"/>
</dbReference>
<keyword evidence="1" id="KW-0472">Membrane</keyword>
<keyword evidence="3" id="KW-1185">Reference proteome</keyword>
<proteinExistence type="predicted"/>
<organism evidence="2 3">
    <name type="scientific">Tenacibaculum tangerinum</name>
    <dbReference type="NCBI Taxonomy" id="3038772"/>
    <lineage>
        <taxon>Bacteria</taxon>
        <taxon>Pseudomonadati</taxon>
        <taxon>Bacteroidota</taxon>
        <taxon>Flavobacteriia</taxon>
        <taxon>Flavobacteriales</taxon>
        <taxon>Flavobacteriaceae</taxon>
        <taxon>Tenacibaculum</taxon>
    </lineage>
</organism>
<keyword evidence="1" id="KW-0812">Transmembrane</keyword>